<dbReference type="OrthoDB" id="13008at10239"/>
<dbReference type="Gene3D" id="3.40.50.450">
    <property type="match status" value="1"/>
</dbReference>
<protein>
    <recommendedName>
        <fullName evidence="3">DUF2493 domain-containing protein</fullName>
    </recommendedName>
</protein>
<name>R4TMP2_9CAUD</name>
<evidence type="ECO:0000313" key="2">
    <source>
        <dbReference type="Proteomes" id="UP000202786"/>
    </source>
</evidence>
<keyword evidence="2" id="KW-1185">Reference proteome</keyword>
<evidence type="ECO:0000313" key="1">
    <source>
        <dbReference type="EMBL" id="AGM11438.1"/>
    </source>
</evidence>
<dbReference type="GeneID" id="16194102"/>
<dbReference type="KEGG" id="vg:16194102"/>
<sequence>MDVLIAGSRSLETKRSEVRDAILRSPWFKSGASGVNKVITGGADGVDTFAKQLAEEMELDTEIHEPLWEKWGPAAGPKRNTDMVESADVIVVIWDGNSDGSADTLRKAIDSGKPLYVEQL</sequence>
<organism evidence="1 2">
    <name type="scientific">Halogranum tailed virus 1</name>
    <dbReference type="NCBI Taxonomy" id="1273749"/>
    <lineage>
        <taxon>Viruses</taxon>
        <taxon>Duplodnaviria</taxon>
        <taxon>Heunggongvirae</taxon>
        <taxon>Uroviricota</taxon>
        <taxon>Caudoviricetes</taxon>
        <taxon>Thumleimavirales</taxon>
        <taxon>Halomagnusviridae</taxon>
        <taxon>Hagravirus</taxon>
        <taxon>Hagravirus capitaneum</taxon>
        <taxon>Hagravirus HGTV1</taxon>
    </lineage>
</organism>
<gene>
    <name evidence="1" type="primary">141</name>
    <name evidence="1" type="ORF">HGTV1_141</name>
</gene>
<evidence type="ECO:0008006" key="3">
    <source>
        <dbReference type="Google" id="ProtNLM"/>
    </source>
</evidence>
<dbReference type="Proteomes" id="UP000202786">
    <property type="component" value="Segment"/>
</dbReference>
<dbReference type="SUPFAM" id="SSF102405">
    <property type="entry name" value="MCP/YpsA-like"/>
    <property type="match status" value="1"/>
</dbReference>
<dbReference type="RefSeq" id="YP_008059316.1">
    <property type="nucleotide sequence ID" value="NC_021328.1"/>
</dbReference>
<dbReference type="EMBL" id="KC292026">
    <property type="protein sequence ID" value="AGM11438.1"/>
    <property type="molecule type" value="Genomic_DNA"/>
</dbReference>
<reference evidence="1 2" key="1">
    <citation type="submission" date="2012-12" db="EMBL/GenBank/DDBJ databases">
        <authorList>
            <person name="Sencilo A."/>
            <person name="Jacobs-Sera D."/>
            <person name="Russell D.A."/>
            <person name="Ko C."/>
            <person name="Atanasova N."/>
            <person name="Osterlund E."/>
            <person name="Oksanen H.M."/>
            <person name="Bamford D.H."/>
            <person name="Hatfull G.F."/>
            <person name="Roine E."/>
            <person name="Hendrix R.W."/>
        </authorList>
    </citation>
    <scope>NUCLEOTIDE SEQUENCE [LARGE SCALE GENOMIC DNA]</scope>
</reference>
<proteinExistence type="predicted"/>
<accession>R4TMP2</accession>